<feature type="non-terminal residue" evidence="1">
    <location>
        <position position="48"/>
    </location>
</feature>
<name>A0ACA9PAM0_9GLOM</name>
<dbReference type="EMBL" id="CAJVPU010025495">
    <property type="protein sequence ID" value="CAG8696409.1"/>
    <property type="molecule type" value="Genomic_DNA"/>
</dbReference>
<sequence>RSESDIKTFGTCNNYTENDKIKKREKWLRDKSPDTIDDRRNISSILPN</sequence>
<evidence type="ECO:0000313" key="1">
    <source>
        <dbReference type="EMBL" id="CAG8696409.1"/>
    </source>
</evidence>
<accession>A0ACA9PAM0</accession>
<gene>
    <name evidence="1" type="ORF">DHETER_LOCUS11529</name>
</gene>
<protein>
    <submittedName>
        <fullName evidence="1">1499_t:CDS:1</fullName>
    </submittedName>
</protein>
<dbReference type="Proteomes" id="UP000789702">
    <property type="component" value="Unassembled WGS sequence"/>
</dbReference>
<organism evidence="1 2">
    <name type="scientific">Dentiscutata heterogama</name>
    <dbReference type="NCBI Taxonomy" id="1316150"/>
    <lineage>
        <taxon>Eukaryota</taxon>
        <taxon>Fungi</taxon>
        <taxon>Fungi incertae sedis</taxon>
        <taxon>Mucoromycota</taxon>
        <taxon>Glomeromycotina</taxon>
        <taxon>Glomeromycetes</taxon>
        <taxon>Diversisporales</taxon>
        <taxon>Gigasporaceae</taxon>
        <taxon>Dentiscutata</taxon>
    </lineage>
</organism>
<proteinExistence type="predicted"/>
<keyword evidence="2" id="KW-1185">Reference proteome</keyword>
<feature type="non-terminal residue" evidence="1">
    <location>
        <position position="1"/>
    </location>
</feature>
<evidence type="ECO:0000313" key="2">
    <source>
        <dbReference type="Proteomes" id="UP000789702"/>
    </source>
</evidence>
<reference evidence="1" key="1">
    <citation type="submission" date="2021-06" db="EMBL/GenBank/DDBJ databases">
        <authorList>
            <person name="Kallberg Y."/>
            <person name="Tangrot J."/>
            <person name="Rosling A."/>
        </authorList>
    </citation>
    <scope>NUCLEOTIDE SEQUENCE</scope>
    <source>
        <strain evidence="1">IL203A</strain>
    </source>
</reference>
<comment type="caution">
    <text evidence="1">The sequence shown here is derived from an EMBL/GenBank/DDBJ whole genome shotgun (WGS) entry which is preliminary data.</text>
</comment>